<organism evidence="2 3">
    <name type="scientific">Lineolata rhizophorae</name>
    <dbReference type="NCBI Taxonomy" id="578093"/>
    <lineage>
        <taxon>Eukaryota</taxon>
        <taxon>Fungi</taxon>
        <taxon>Dikarya</taxon>
        <taxon>Ascomycota</taxon>
        <taxon>Pezizomycotina</taxon>
        <taxon>Dothideomycetes</taxon>
        <taxon>Dothideomycetes incertae sedis</taxon>
        <taxon>Lineolatales</taxon>
        <taxon>Lineolataceae</taxon>
        <taxon>Lineolata</taxon>
    </lineage>
</organism>
<dbReference type="AlphaFoldDB" id="A0A6A6PB29"/>
<accession>A0A6A6PB29</accession>
<name>A0A6A6PB29_9PEZI</name>
<feature type="region of interest" description="Disordered" evidence="1">
    <location>
        <begin position="1"/>
        <end position="53"/>
    </location>
</feature>
<feature type="region of interest" description="Disordered" evidence="1">
    <location>
        <begin position="90"/>
        <end position="128"/>
    </location>
</feature>
<gene>
    <name evidence="2" type="ORF">BDY21DRAFT_140469</name>
</gene>
<dbReference type="EMBL" id="MU001672">
    <property type="protein sequence ID" value="KAF2461181.1"/>
    <property type="molecule type" value="Genomic_DNA"/>
</dbReference>
<evidence type="ECO:0000256" key="1">
    <source>
        <dbReference type="SAM" id="MobiDB-lite"/>
    </source>
</evidence>
<evidence type="ECO:0000313" key="2">
    <source>
        <dbReference type="EMBL" id="KAF2461181.1"/>
    </source>
</evidence>
<proteinExistence type="predicted"/>
<sequence length="161" mass="17540">MSWCRGSKAGGRSGATAMQLSGRKMDRVSFKTSQSDFPRTQAGIGEENSSNGNVVREDKKKSWVLWFADSAEDEAVTRYLWSAGNKAARDSRKSKETFAGRSGTEEEEQTMIDGESNSTSGNSWGERRRATREVLGRVFSRSPSWSAPGGWACAAGRGRGS</sequence>
<feature type="compositionally biased region" description="Low complexity" evidence="1">
    <location>
        <begin position="147"/>
        <end position="161"/>
    </location>
</feature>
<dbReference type="Proteomes" id="UP000799766">
    <property type="component" value="Unassembled WGS sequence"/>
</dbReference>
<protein>
    <submittedName>
        <fullName evidence="2">Uncharacterized protein</fullName>
    </submittedName>
</protein>
<keyword evidence="3" id="KW-1185">Reference proteome</keyword>
<evidence type="ECO:0000313" key="3">
    <source>
        <dbReference type="Proteomes" id="UP000799766"/>
    </source>
</evidence>
<reference evidence="2" key="1">
    <citation type="journal article" date="2020" name="Stud. Mycol.">
        <title>101 Dothideomycetes genomes: a test case for predicting lifestyles and emergence of pathogens.</title>
        <authorList>
            <person name="Haridas S."/>
            <person name="Albert R."/>
            <person name="Binder M."/>
            <person name="Bloem J."/>
            <person name="Labutti K."/>
            <person name="Salamov A."/>
            <person name="Andreopoulos B."/>
            <person name="Baker S."/>
            <person name="Barry K."/>
            <person name="Bills G."/>
            <person name="Bluhm B."/>
            <person name="Cannon C."/>
            <person name="Castanera R."/>
            <person name="Culley D."/>
            <person name="Daum C."/>
            <person name="Ezra D."/>
            <person name="Gonzalez J."/>
            <person name="Henrissat B."/>
            <person name="Kuo A."/>
            <person name="Liang C."/>
            <person name="Lipzen A."/>
            <person name="Lutzoni F."/>
            <person name="Magnuson J."/>
            <person name="Mondo S."/>
            <person name="Nolan M."/>
            <person name="Ohm R."/>
            <person name="Pangilinan J."/>
            <person name="Park H.-J."/>
            <person name="Ramirez L."/>
            <person name="Alfaro M."/>
            <person name="Sun H."/>
            <person name="Tritt A."/>
            <person name="Yoshinaga Y."/>
            <person name="Zwiers L.-H."/>
            <person name="Turgeon B."/>
            <person name="Goodwin S."/>
            <person name="Spatafora J."/>
            <person name="Crous P."/>
            <person name="Grigoriev I."/>
        </authorList>
    </citation>
    <scope>NUCLEOTIDE SEQUENCE</scope>
    <source>
        <strain evidence="2">ATCC 16933</strain>
    </source>
</reference>
<feature type="region of interest" description="Disordered" evidence="1">
    <location>
        <begin position="142"/>
        <end position="161"/>
    </location>
</feature>